<keyword evidence="2" id="KW-0433">Leucine-rich repeat</keyword>
<dbReference type="Pfam" id="PF13927">
    <property type="entry name" value="Ig_3"/>
    <property type="match status" value="1"/>
</dbReference>
<evidence type="ECO:0000256" key="4">
    <source>
        <dbReference type="ARBA" id="ARBA00022729"/>
    </source>
</evidence>
<feature type="domain" description="Ig-like" evidence="13">
    <location>
        <begin position="1401"/>
        <end position="1483"/>
    </location>
</feature>
<evidence type="ECO:0000256" key="6">
    <source>
        <dbReference type="ARBA" id="ARBA00022989"/>
    </source>
</evidence>
<organism evidence="14 15">
    <name type="scientific">Pelagihabitans pacificus</name>
    <dbReference type="NCBI Taxonomy" id="2696054"/>
    <lineage>
        <taxon>Bacteria</taxon>
        <taxon>Pseudomonadati</taxon>
        <taxon>Bacteroidota</taxon>
        <taxon>Flavobacteriia</taxon>
        <taxon>Flavobacteriales</taxon>
        <taxon>Flavobacteriaceae</taxon>
        <taxon>Pelagihabitans</taxon>
    </lineage>
</organism>
<keyword evidence="9" id="KW-0675">Receptor</keyword>
<feature type="domain" description="Ig-like" evidence="13">
    <location>
        <begin position="609"/>
        <end position="691"/>
    </location>
</feature>
<comment type="caution">
    <text evidence="14">The sequence shown here is derived from an EMBL/GenBank/DDBJ whole genome shotgun (WGS) entry which is preliminary data.</text>
</comment>
<dbReference type="EMBL" id="VIKU02000001">
    <property type="protein sequence ID" value="NHF58986.1"/>
    <property type="molecule type" value="Genomic_DNA"/>
</dbReference>
<evidence type="ECO:0000256" key="2">
    <source>
        <dbReference type="ARBA" id="ARBA00022614"/>
    </source>
</evidence>
<dbReference type="InterPro" id="IPR013783">
    <property type="entry name" value="Ig-like_fold"/>
</dbReference>
<evidence type="ECO:0000256" key="1">
    <source>
        <dbReference type="ARBA" id="ARBA00004236"/>
    </source>
</evidence>
<dbReference type="Pfam" id="PF13855">
    <property type="entry name" value="LRR_8"/>
    <property type="match status" value="2"/>
</dbReference>
<dbReference type="RefSeq" id="WP_152573443.1">
    <property type="nucleotide sequence ID" value="NZ_VIKU02000001.1"/>
</dbReference>
<comment type="subcellular location">
    <subcellularLocation>
        <location evidence="1">Cell membrane</location>
    </subcellularLocation>
    <subcellularLocation>
        <location evidence="11">Endomembrane system</location>
        <topology evidence="11">Single-pass membrane protein</topology>
    </subcellularLocation>
</comment>
<keyword evidence="8" id="KW-1015">Disulfide bond</keyword>
<evidence type="ECO:0000256" key="10">
    <source>
        <dbReference type="ARBA" id="ARBA00023180"/>
    </source>
</evidence>
<evidence type="ECO:0000256" key="5">
    <source>
        <dbReference type="ARBA" id="ARBA00022737"/>
    </source>
</evidence>
<dbReference type="FunFam" id="3.80.10.10:FF:000400">
    <property type="entry name" value="Nuclear pore complex protein NUP107"/>
    <property type="match status" value="1"/>
</dbReference>
<dbReference type="GO" id="GO:0012505">
    <property type="term" value="C:endomembrane system"/>
    <property type="evidence" value="ECO:0007669"/>
    <property type="project" value="UniProtKB-SubCell"/>
</dbReference>
<dbReference type="Gene3D" id="2.60.40.10">
    <property type="entry name" value="Immunoglobulins"/>
    <property type="match status" value="5"/>
</dbReference>
<dbReference type="InterPro" id="IPR036179">
    <property type="entry name" value="Ig-like_dom_sf"/>
</dbReference>
<dbReference type="InterPro" id="IPR001611">
    <property type="entry name" value="Leu-rich_rpt"/>
</dbReference>
<dbReference type="SMART" id="SM00369">
    <property type="entry name" value="LRR_TYP"/>
    <property type="match status" value="10"/>
</dbReference>
<dbReference type="InterPro" id="IPR007110">
    <property type="entry name" value="Ig-like_dom"/>
</dbReference>
<feature type="chain" id="PRO_5037698996" description="Ig-like domain-containing protein" evidence="12">
    <location>
        <begin position="30"/>
        <end position="3259"/>
    </location>
</feature>
<keyword evidence="5" id="KW-0677">Repeat</keyword>
<dbReference type="Pfam" id="PF08263">
    <property type="entry name" value="LRRNT_2"/>
    <property type="match status" value="5"/>
</dbReference>
<sequence length="3259" mass="352046">MRKKSKFRARLSLKNLFVILLLLSGTVHGAYGQCDVSDGQTQELNPNGGTQTIIFPTPFDCNAANYAVETIPSWMTNAFITGTGGLSVTTTPNTGSVRTGNIVLSYNDGNGPGQAFGGFIFVSQGTCNIVTWYLDADNDGFHAGTQSSCTSPGTGWTTTTKIAGDCNDSDAGINPDTVWYLDADGDGFHAGTQTQCTSPGTGWTTTTKTVGDCNDNDSGINPNTVWYLDADNDGFHAGTQTQCTSPGTGYTTATKQAGDCNDADAALNPDTIWYADVDGDGYADEGGATVQQCNQPAGSWTLNSEQNPCGVTAAERQILLDLYNATNGDNWTNTVNGNQPWDTNIPVCDWYGVNVINGNITSINLNSNNLVGSLPTSLGGLSNLTSLVLSSNLLEGPIPEQLGQLSSLTSLSLNACRFSGAIPSELGQLTNLTSLILHANQLSGAIPAELGQLTNLITLSLYSNELTGTIPAALGGLSNLQTLSLLRNQLTGSIPPELGQLSNLRILRLTINQLSGPIPPELGQLINLTELSLNINQLSGPIPTELGLLSNLSSLSLTSNELSGNVPQELASLLNLNSFYFNENSFIFSNFETEHTSYVANLSNYLFSPQAKVDLEETLSVPENESITFTSTALTSPNNSYQWFKDGVAIPGATSKDYVISNATPSDAGVYYFEATNSIVTGLTLTRNNITLTVDPPIDTCGVSETEKLALLDLYNATNGENWNNTLAGNQPWDTNIPVCDWFGVTVVEGKVAELNLVTNALTGALPASLGDLTNLTKIYIRNNNSGSLSGSLPASIGNMTSLIEIDFQGNQLSGVLPPGFCNLTNLVILNLFSNDFSGAFPSCITSFASLERIYLGDNNFNGSLPTNIGVLSNLRTLDVSRNNLTGTIPSSVGDLAALEVFFLYSNQFSGEVPNTTDNLLNLQFVRFHDNLLEGKLPSGFANLEGPNRTFSFQNNFYHFEDFEEDHPIHLSRVRQEYTFAPQKKVDQEETFSVPENESVTLTTNTLTSPNNSYQWFKDGTAIPGATSKDYIISNATSGDAGTYYFEATNSIVTGLTITRNNITLTIDPPIDTCGVSETEKQALLDLYTATNGDNWTNTLAGNQPWDTNIPVCDWFGITVVDGKVTVLEILNNNLVGSMPASIGDLIYLERLRLVNENWGGSSLPATIGNLTALTYLQIGGGSNGIGGSIPTEIGNLTNLISLNFTGNQLVGPIPESLGNLTNLTEFYATNNGLESIPNTIGNLTSLANLYLSGNNISSPIPAEIGQLASLRILYLGSNNIPGVIPPEMGNLNNLDFLHLYGNELSGALPPELGNIQGLEVFYVYGNNLSGSIPSSYGNWSSLRTVGLQENSFSGPLPIEWSGLTSLTRLSFDTNNYIFADFENDHPSFVTNASILYEYSPQAKVDLEETLSVPENESITLTSNALTSVNNSYQWFKDGVAIPGATSKDYVISNATPGDAGVYYFEATNSIVTGLTLTRNNITLTIDPPIDTCGVSETEKQALLDLYNATNGDNWTNTLAGNQPWDTNIPVCDWYGVTVVNDAVVTINLYQNNLVGTIPASIAQLSEVYRIDFGFNQLSGSLPEEIGSLVNLEFLFLTNNTLSGILPSQLGQLSQLRQIYLNRNNFTGSLPPLLSQINTLTKVDFSFNDLSGLIPDFISTGLTTLVFSQNGYVFSDFESGHPSYANNLTDYTYAPQAKVDLEETLSVPENESITLTSNALTSVNNSYQWFRDGVAIPGATSKDYVISNATPTDAGVYYFEATNSTIMGLTLTRNNITLTIEPPIDPCGVSETEKQALLNFYNATNGDNWTNTLAGNQPWDTNIPVCDWYGVIVVDGKVTRLLLQQNNLEGSLSSTLDNLVNFEFVNLDLNNLSGNLPSSLLQNNPGLLGLDIRGNRYVFSEIEDDFLSFSSALGTGFKYQFQQKVDLFENLSILEGQPTVLTSDRLTSPNNSYQWYKDGNPIPGATSKNYTLPSVLLADAGIYHLEATNSIVSGLTISRNPILVYVSSPNPLDGIECDILLEATGGILLGPVDGSFDSCLSEIQKNGSANVECAGWQHGAVTARINVDGPYNTVLLPPFDGSNVIESPDGGPINAVNSQFYSYSQIGMNNGLDFSIELTDLTVGNSYMVQFYQANGTDLVGEYTNQNFGGWKVDFGNSSQRSPANYVEEFPQWTLVNLIFQAEAQVQRLRFTSYSNITAYEADRIMLIDGIKVLEVGSDCSDGGFVQNFCTMNGIPTVADLSYPVPDDLPPSWYLTETGGTALPTTEVLMDAIYWLDFPGNSGGRIEVSVSIDRDIPTGDTTQEFDFTTNPTLADIVVTDPIGNGIEWYDSVTSEEPLPITTPLVAGQTYFALAVQEAAECRLGITVEDSAPGEICVDVLVEGSGGGSSVVDGSFEAASNVLIPNNRNESLGSSGWGATSGTPDTFLPPYDNPNDPYLTTIPNSSPNGGICAGALRVGNTAESMAANIDGLEAGAAYYIEFYQANISNILVEEFAREANGFWEVSFGGSTKSSNSISPGTTTNVQWTRQRLEFTPSSTVQLLEFKVGSTTSDQTNAYPVYMLIDGIRVYQKPASILSTECYPLAVQEFCTSTFPEPTIADLIVPGGGSAVWYNSQSGGRPYSDDTELLGLSNLIFWADTGSGSRSPLEVILDLGAPVGDELQIFDIADNPTIGDIQVEGNNISWYDQATGGTILPTSTPLSDEGVYFAEENGVACRLEVSVDVGIPIPFGSGYQEFCSSSNPTVADLEIGTTNPGYTIVWYNALEDGSVVNSGETLVDGTVYYAAQTNGSEFSEPRRPIRVSVIDAEAQARLYERDIVVPQGNTIADLTNYYGLDGAVVWYDQVDGGTAYFDSYTLVSDETYYARIGDGVCDALEVLAVTITIGDVVVPELITCIKFIPQPGDRYVISGWVREDALIAEPAGTKEFNSDTEAKEAMTGLFQNIADMILERREVPVSFEVNTFFDDLNADALLPYIKNFTGKSVTVFNFEYDIEISEGIERAIGFSFSLSPDNTERFRYRTPEVNLDFSNLFGVQPYAMGYNYPIRNYEGLEILFTDATVVNTNTFRITSNFRVPPTAGSFLKINYNGETFDSTGGSGLEGSVQLFNYSEDPGYQVMDYLNTSIELQYKDVSGADIPLDSANAIFKPKGSVIDGWQRISSDFTVPAEAAYMRIDLKNTGDGLNAYFDDVRMHPFDSNMKSFVYDPVTQRLQAELDENNYATFYEYDTEGGLVRVKKETERGVYTIQETRSGNSKLNSGSE</sequence>
<proteinExistence type="predicted"/>
<evidence type="ECO:0000259" key="13">
    <source>
        <dbReference type="PROSITE" id="PS50835"/>
    </source>
</evidence>
<dbReference type="InterPro" id="IPR013210">
    <property type="entry name" value="LRR_N_plant-typ"/>
</dbReference>
<keyword evidence="7" id="KW-0472">Membrane</keyword>
<keyword evidence="4 12" id="KW-0732">Signal</keyword>
<dbReference type="InterPro" id="IPR003599">
    <property type="entry name" value="Ig_sub"/>
</dbReference>
<keyword evidence="10" id="KW-0325">Glycoprotein</keyword>
<dbReference type="PANTHER" id="PTHR27000:SF642">
    <property type="entry name" value="INACTIVE LEUCINE-RICH REPEAT RECEPTOR KINASE XIAO-RELATED"/>
    <property type="match status" value="1"/>
</dbReference>
<dbReference type="Proteomes" id="UP000707206">
    <property type="component" value="Unassembled WGS sequence"/>
</dbReference>
<dbReference type="SMART" id="SM00408">
    <property type="entry name" value="IGc2"/>
    <property type="match status" value="5"/>
</dbReference>
<dbReference type="Gene3D" id="2.60.120.260">
    <property type="entry name" value="Galactose-binding domain-like"/>
    <property type="match status" value="1"/>
</dbReference>
<dbReference type="GO" id="GO:0005886">
    <property type="term" value="C:plasma membrane"/>
    <property type="evidence" value="ECO:0007669"/>
    <property type="project" value="UniProtKB-SubCell"/>
</dbReference>
<keyword evidence="6" id="KW-1133">Transmembrane helix</keyword>
<name>A0A967ARE1_9FLAO</name>
<dbReference type="PROSITE" id="PS50835">
    <property type="entry name" value="IG_LIKE"/>
    <property type="match status" value="4"/>
</dbReference>
<dbReference type="FunFam" id="3.80.10.10:FF:000095">
    <property type="entry name" value="LRR receptor-like serine/threonine-protein kinase GSO1"/>
    <property type="match status" value="3"/>
</dbReference>
<dbReference type="Pfam" id="PF13895">
    <property type="entry name" value="Ig_2"/>
    <property type="match status" value="1"/>
</dbReference>
<dbReference type="InterPro" id="IPR003591">
    <property type="entry name" value="Leu-rich_rpt_typical-subtyp"/>
</dbReference>
<feature type="signal peptide" evidence="12">
    <location>
        <begin position="1"/>
        <end position="29"/>
    </location>
</feature>
<evidence type="ECO:0000313" key="15">
    <source>
        <dbReference type="Proteomes" id="UP000707206"/>
    </source>
</evidence>
<reference evidence="14" key="2">
    <citation type="submission" date="2020-03" db="EMBL/GenBank/DDBJ databases">
        <title>Flavobacteriaceae bacterium strain TP-CH-4, a member of the family Flavobacteriaceae isolated from a deep-sea seamount.</title>
        <authorList>
            <person name="Zhang D.-C."/>
        </authorList>
    </citation>
    <scope>NUCLEOTIDE SEQUENCE</scope>
    <source>
        <strain evidence="14">TP-CH-4</strain>
    </source>
</reference>
<evidence type="ECO:0000256" key="7">
    <source>
        <dbReference type="ARBA" id="ARBA00023136"/>
    </source>
</evidence>
<dbReference type="CDD" id="cd00096">
    <property type="entry name" value="Ig"/>
    <property type="match status" value="1"/>
</dbReference>
<dbReference type="Pfam" id="PF00560">
    <property type="entry name" value="LRR_1"/>
    <property type="match status" value="6"/>
</dbReference>
<evidence type="ECO:0000256" key="12">
    <source>
        <dbReference type="SAM" id="SignalP"/>
    </source>
</evidence>
<accession>A0A967ARE1</accession>
<evidence type="ECO:0000256" key="8">
    <source>
        <dbReference type="ARBA" id="ARBA00023157"/>
    </source>
</evidence>
<evidence type="ECO:0000256" key="9">
    <source>
        <dbReference type="ARBA" id="ARBA00023170"/>
    </source>
</evidence>
<keyword evidence="15" id="KW-1185">Reference proteome</keyword>
<dbReference type="Gene3D" id="3.80.10.10">
    <property type="entry name" value="Ribonuclease Inhibitor"/>
    <property type="match status" value="9"/>
</dbReference>
<dbReference type="PANTHER" id="PTHR27000">
    <property type="entry name" value="LEUCINE-RICH REPEAT RECEPTOR-LIKE PROTEIN KINASE FAMILY PROTEIN-RELATED"/>
    <property type="match status" value="1"/>
</dbReference>
<protein>
    <recommendedName>
        <fullName evidence="13">Ig-like domain-containing protein</fullName>
    </recommendedName>
</protein>
<keyword evidence="3" id="KW-0812">Transmembrane</keyword>
<dbReference type="InterPro" id="IPR003598">
    <property type="entry name" value="Ig_sub2"/>
</dbReference>
<feature type="domain" description="Ig-like" evidence="13">
    <location>
        <begin position="982"/>
        <end position="1064"/>
    </location>
</feature>
<dbReference type="InterPro" id="IPR032675">
    <property type="entry name" value="LRR_dom_sf"/>
</dbReference>
<dbReference type="GO" id="GO:0009653">
    <property type="term" value="P:anatomical structure morphogenesis"/>
    <property type="evidence" value="ECO:0007669"/>
    <property type="project" value="UniProtKB-ARBA"/>
</dbReference>
<feature type="domain" description="Ig-like" evidence="13">
    <location>
        <begin position="1695"/>
        <end position="1779"/>
    </location>
</feature>
<dbReference type="SMART" id="SM00409">
    <property type="entry name" value="IG"/>
    <property type="match status" value="5"/>
</dbReference>
<gene>
    <name evidence="14" type="ORF">FK220_006525</name>
</gene>
<evidence type="ECO:0000256" key="3">
    <source>
        <dbReference type="ARBA" id="ARBA00022692"/>
    </source>
</evidence>
<evidence type="ECO:0000313" key="14">
    <source>
        <dbReference type="EMBL" id="NHF58986.1"/>
    </source>
</evidence>
<reference evidence="14" key="1">
    <citation type="submission" date="2019-07" db="EMBL/GenBank/DDBJ databases">
        <authorList>
            <person name="De-Chao Zhang Q."/>
        </authorList>
    </citation>
    <scope>NUCLEOTIDE SEQUENCE</scope>
    <source>
        <strain evidence="14">TP-CH-4</strain>
    </source>
</reference>
<evidence type="ECO:0000256" key="11">
    <source>
        <dbReference type="ARBA" id="ARBA00037847"/>
    </source>
</evidence>
<dbReference type="SUPFAM" id="SSF48726">
    <property type="entry name" value="Immunoglobulin"/>
    <property type="match status" value="5"/>
</dbReference>
<dbReference type="SMART" id="SM00365">
    <property type="entry name" value="LRR_SD22"/>
    <property type="match status" value="9"/>
</dbReference>
<dbReference type="SUPFAM" id="SSF52058">
    <property type="entry name" value="L domain-like"/>
    <property type="match status" value="4"/>
</dbReference>
<dbReference type="PROSITE" id="PS50231">
    <property type="entry name" value="RICIN_B_LECTIN"/>
    <property type="match status" value="1"/>
</dbReference>